<proteinExistence type="predicted"/>
<accession>A0ABQ8SS73</accession>
<evidence type="ECO:0000313" key="3">
    <source>
        <dbReference type="Proteomes" id="UP001148838"/>
    </source>
</evidence>
<evidence type="ECO:0000313" key="2">
    <source>
        <dbReference type="EMBL" id="KAJ4436275.1"/>
    </source>
</evidence>
<keyword evidence="3" id="KW-1185">Reference proteome</keyword>
<organism evidence="2 3">
    <name type="scientific">Periplaneta americana</name>
    <name type="common">American cockroach</name>
    <name type="synonym">Blatta americana</name>
    <dbReference type="NCBI Taxonomy" id="6978"/>
    <lineage>
        <taxon>Eukaryota</taxon>
        <taxon>Metazoa</taxon>
        <taxon>Ecdysozoa</taxon>
        <taxon>Arthropoda</taxon>
        <taxon>Hexapoda</taxon>
        <taxon>Insecta</taxon>
        <taxon>Pterygota</taxon>
        <taxon>Neoptera</taxon>
        <taxon>Polyneoptera</taxon>
        <taxon>Dictyoptera</taxon>
        <taxon>Blattodea</taxon>
        <taxon>Blattoidea</taxon>
        <taxon>Blattidae</taxon>
        <taxon>Blattinae</taxon>
        <taxon>Periplaneta</taxon>
    </lineage>
</organism>
<name>A0ABQ8SS73_PERAM</name>
<feature type="region of interest" description="Disordered" evidence="1">
    <location>
        <begin position="138"/>
        <end position="185"/>
    </location>
</feature>
<protein>
    <submittedName>
        <fullName evidence="2">Uncharacterized protein</fullName>
    </submittedName>
</protein>
<dbReference type="Proteomes" id="UP001148838">
    <property type="component" value="Unassembled WGS sequence"/>
</dbReference>
<gene>
    <name evidence="2" type="ORF">ANN_18906</name>
</gene>
<feature type="non-terminal residue" evidence="2">
    <location>
        <position position="185"/>
    </location>
</feature>
<dbReference type="EMBL" id="JAJSOF020000023">
    <property type="protein sequence ID" value="KAJ4436275.1"/>
    <property type="molecule type" value="Genomic_DNA"/>
</dbReference>
<sequence length="185" mass="20822">MLLRLDQSMDVVRMELTAETLAHVLGYCPLGELLRITRPHRIRSKIAAALFDMNNFSREAWTCKKGPECEAEVTGGQEGRSDATRTGNMCPSVELTDEGMCGLCLRVVSKMTPSQVRKRDDLVYVRELYFPYTTELAAEGNDNDDRRPPQILAPQRGPTAADSGAPTWSDRRRFWRPNVVPPPEI</sequence>
<reference evidence="2 3" key="1">
    <citation type="journal article" date="2022" name="Allergy">
        <title>Genome assembly and annotation of Periplaneta americana reveal a comprehensive cockroach allergen profile.</title>
        <authorList>
            <person name="Wang L."/>
            <person name="Xiong Q."/>
            <person name="Saelim N."/>
            <person name="Wang L."/>
            <person name="Nong W."/>
            <person name="Wan A.T."/>
            <person name="Shi M."/>
            <person name="Liu X."/>
            <person name="Cao Q."/>
            <person name="Hui J.H.L."/>
            <person name="Sookrung N."/>
            <person name="Leung T.F."/>
            <person name="Tungtrongchitr A."/>
            <person name="Tsui S.K.W."/>
        </authorList>
    </citation>
    <scope>NUCLEOTIDE SEQUENCE [LARGE SCALE GENOMIC DNA]</scope>
    <source>
        <strain evidence="2">PWHHKU_190912</strain>
    </source>
</reference>
<evidence type="ECO:0000256" key="1">
    <source>
        <dbReference type="SAM" id="MobiDB-lite"/>
    </source>
</evidence>
<comment type="caution">
    <text evidence="2">The sequence shown here is derived from an EMBL/GenBank/DDBJ whole genome shotgun (WGS) entry which is preliminary data.</text>
</comment>